<dbReference type="PIRSF" id="PIRSF002158">
    <property type="entry name" value="Ribosomal_L2"/>
    <property type="match status" value="1"/>
</dbReference>
<keyword evidence="5" id="KW-0694">RNA-binding</keyword>
<dbReference type="SUPFAM" id="SSF50104">
    <property type="entry name" value="Translation proteins SH3-like domain"/>
    <property type="match status" value="1"/>
</dbReference>
<dbReference type="InterPro" id="IPR022666">
    <property type="entry name" value="Ribosomal_uL2_RNA-bd_dom"/>
</dbReference>
<dbReference type="Gene3D" id="4.10.950.10">
    <property type="entry name" value="Ribosomal protein L2, domain 3"/>
    <property type="match status" value="1"/>
</dbReference>
<dbReference type="InterPro" id="IPR022669">
    <property type="entry name" value="Ribosomal_uL2_C"/>
</dbReference>
<dbReference type="InterPro" id="IPR014722">
    <property type="entry name" value="Rib_uL2_dom2"/>
</dbReference>
<dbReference type="PANTHER" id="PTHR13691:SF5">
    <property type="entry name" value="LARGE RIBOSOMAL SUBUNIT PROTEIN UL2M"/>
    <property type="match status" value="1"/>
</dbReference>
<proteinExistence type="inferred from homology"/>
<evidence type="ECO:0000313" key="9">
    <source>
        <dbReference type="EMBL" id="OGY44309.1"/>
    </source>
</evidence>
<evidence type="ECO:0000313" key="10">
    <source>
        <dbReference type="Proteomes" id="UP000178930"/>
    </source>
</evidence>
<dbReference type="Gene3D" id="2.40.50.140">
    <property type="entry name" value="Nucleic acid-binding proteins"/>
    <property type="match status" value="1"/>
</dbReference>
<dbReference type="EMBL" id="MHIB01000017">
    <property type="protein sequence ID" value="OGY44309.1"/>
    <property type="molecule type" value="Genomic_DNA"/>
</dbReference>
<evidence type="ECO:0000259" key="8">
    <source>
        <dbReference type="SMART" id="SM01383"/>
    </source>
</evidence>
<dbReference type="Pfam" id="PF00181">
    <property type="entry name" value="Ribosomal_L2_N"/>
    <property type="match status" value="1"/>
</dbReference>
<evidence type="ECO:0000256" key="4">
    <source>
        <dbReference type="ARBA" id="ARBA00035242"/>
    </source>
</evidence>
<comment type="subunit">
    <text evidence="5">Part of the 50S ribosomal subunit. Forms a bridge to the 30S subunit in the 70S ribosome.</text>
</comment>
<evidence type="ECO:0000256" key="6">
    <source>
        <dbReference type="SAM" id="MobiDB-lite"/>
    </source>
</evidence>
<dbReference type="HAMAP" id="MF_01320_B">
    <property type="entry name" value="Ribosomal_uL2_B"/>
    <property type="match status" value="1"/>
</dbReference>
<comment type="function">
    <text evidence="5">One of the primary rRNA binding proteins. Required for association of the 30S and 50S subunits to form the 70S ribosome, for tRNA binding and peptide bond formation. It has been suggested to have peptidyltransferase activity; this is somewhat controversial. Makes several contacts with the 16S rRNA in the 70S ribosome.</text>
</comment>
<dbReference type="InterPro" id="IPR005880">
    <property type="entry name" value="Ribosomal_uL2_bac/org-type"/>
</dbReference>
<evidence type="ECO:0000259" key="7">
    <source>
        <dbReference type="SMART" id="SM01382"/>
    </source>
</evidence>
<dbReference type="InterPro" id="IPR008991">
    <property type="entry name" value="Translation_prot_SH3-like_sf"/>
</dbReference>
<keyword evidence="3 5" id="KW-0687">Ribonucleoprotein</keyword>
<dbReference type="Pfam" id="PF03947">
    <property type="entry name" value="Ribosomal_L2_C"/>
    <property type="match status" value="1"/>
</dbReference>
<dbReference type="SUPFAM" id="SSF50249">
    <property type="entry name" value="Nucleic acid-binding proteins"/>
    <property type="match status" value="1"/>
</dbReference>
<dbReference type="PANTHER" id="PTHR13691">
    <property type="entry name" value="RIBOSOMAL PROTEIN L2"/>
    <property type="match status" value="1"/>
</dbReference>
<evidence type="ECO:0000256" key="3">
    <source>
        <dbReference type="ARBA" id="ARBA00023274"/>
    </source>
</evidence>
<dbReference type="FunFam" id="4.10.950.10:FF:000001">
    <property type="entry name" value="50S ribosomal protein L2"/>
    <property type="match status" value="1"/>
</dbReference>
<protein>
    <recommendedName>
        <fullName evidence="4 5">Large ribosomal subunit protein uL2</fullName>
    </recommendedName>
</protein>
<comment type="caution">
    <text evidence="9">The sequence shown here is derived from an EMBL/GenBank/DDBJ whole genome shotgun (WGS) entry which is preliminary data.</text>
</comment>
<evidence type="ECO:0000256" key="5">
    <source>
        <dbReference type="HAMAP-Rule" id="MF_01320"/>
    </source>
</evidence>
<keyword evidence="5" id="KW-0699">rRNA-binding</keyword>
<dbReference type="FunFam" id="2.30.30.30:FF:000001">
    <property type="entry name" value="50S ribosomal protein L2"/>
    <property type="match status" value="1"/>
</dbReference>
<dbReference type="InterPro" id="IPR002171">
    <property type="entry name" value="Ribosomal_uL2"/>
</dbReference>
<dbReference type="FunFam" id="2.40.50.140:FF:000003">
    <property type="entry name" value="50S ribosomal protein L2"/>
    <property type="match status" value="1"/>
</dbReference>
<dbReference type="Gene3D" id="2.30.30.30">
    <property type="match status" value="1"/>
</dbReference>
<evidence type="ECO:0000256" key="2">
    <source>
        <dbReference type="ARBA" id="ARBA00022980"/>
    </source>
</evidence>
<dbReference type="InterPro" id="IPR012340">
    <property type="entry name" value="NA-bd_OB-fold"/>
</dbReference>
<reference evidence="9 10" key="1">
    <citation type="journal article" date="2016" name="Nat. Commun.">
        <title>Thousands of microbial genomes shed light on interconnected biogeochemical processes in an aquifer system.</title>
        <authorList>
            <person name="Anantharaman K."/>
            <person name="Brown C.T."/>
            <person name="Hug L.A."/>
            <person name="Sharon I."/>
            <person name="Castelle C.J."/>
            <person name="Probst A.J."/>
            <person name="Thomas B.C."/>
            <person name="Singh A."/>
            <person name="Wilkins M.J."/>
            <person name="Karaoz U."/>
            <person name="Brodie E.L."/>
            <person name="Williams K.H."/>
            <person name="Hubbard S.S."/>
            <person name="Banfield J.F."/>
        </authorList>
    </citation>
    <scope>NUCLEOTIDE SEQUENCE [LARGE SCALE GENOMIC DNA]</scope>
</reference>
<feature type="domain" description="Large ribosomal subunit protein uL2 RNA-binding" evidence="8">
    <location>
        <begin position="42"/>
        <end position="118"/>
    </location>
</feature>
<dbReference type="GO" id="GO:0019843">
    <property type="term" value="F:rRNA binding"/>
    <property type="evidence" value="ECO:0007669"/>
    <property type="project" value="UniProtKB-UniRule"/>
</dbReference>
<dbReference type="GO" id="GO:0002181">
    <property type="term" value="P:cytoplasmic translation"/>
    <property type="evidence" value="ECO:0007669"/>
    <property type="project" value="TreeGrafter"/>
</dbReference>
<organism evidence="9 10">
    <name type="scientific">Candidatus Buchananbacteria bacterium RIFCSPHIGHO2_01_FULL_39_14</name>
    <dbReference type="NCBI Taxonomy" id="1797532"/>
    <lineage>
        <taxon>Bacteria</taxon>
        <taxon>Candidatus Buchananiibacteriota</taxon>
    </lineage>
</organism>
<evidence type="ECO:0000256" key="1">
    <source>
        <dbReference type="ARBA" id="ARBA00005636"/>
    </source>
</evidence>
<dbReference type="GO" id="GO:0016740">
    <property type="term" value="F:transferase activity"/>
    <property type="evidence" value="ECO:0007669"/>
    <property type="project" value="InterPro"/>
</dbReference>
<dbReference type="GO" id="GO:0003735">
    <property type="term" value="F:structural constituent of ribosome"/>
    <property type="evidence" value="ECO:0007669"/>
    <property type="project" value="InterPro"/>
</dbReference>
<dbReference type="InterPro" id="IPR014726">
    <property type="entry name" value="Ribosomal_uL2_dom3"/>
</dbReference>
<keyword evidence="2 5" id="KW-0689">Ribosomal protein</keyword>
<feature type="domain" description="Large ribosomal subunit protein uL2 C-terminal" evidence="7">
    <location>
        <begin position="125"/>
        <end position="254"/>
    </location>
</feature>
<dbReference type="SMART" id="SM01383">
    <property type="entry name" value="Ribosomal_L2"/>
    <property type="match status" value="1"/>
</dbReference>
<name>A0A1G1XW43_9BACT</name>
<dbReference type="STRING" id="1797532.A2729_06010"/>
<gene>
    <name evidence="5" type="primary">rplB</name>
    <name evidence="9" type="ORF">A2729_06010</name>
</gene>
<comment type="similarity">
    <text evidence="1 5">Belongs to the universal ribosomal protein uL2 family.</text>
</comment>
<dbReference type="NCBIfam" id="TIGR01171">
    <property type="entry name" value="rplB_bact"/>
    <property type="match status" value="1"/>
</dbReference>
<dbReference type="Proteomes" id="UP000178930">
    <property type="component" value="Unassembled WGS sequence"/>
</dbReference>
<feature type="region of interest" description="Disordered" evidence="6">
    <location>
        <begin position="222"/>
        <end position="241"/>
    </location>
</feature>
<sequence>MGIKIYNPTTPGRRQTSVSTFEEITKGKPEKKLIKIKKRTGGRNFYGKITVRHRGGGAKQFYRLIDYKQDKFDLAGKVEAIEYDPNRQARIALVQYEDGEKRYIIAPTELKVGETVLCSKNPIEIKVGNRLPIEHIPLGILIYNIEITPGKGGQLVRTAGGAAKLMAIEGDYATIKLPSSEIRLISKKSMATIGQVSNPEAMNIRYGKAGRMRHRGIRPTVRGKAMNPVDHPHGGGEGVNPIGLKAPKTIWGKPALGVITRKNKKYSNKFIISRREKKR</sequence>
<accession>A0A1G1XW43</accession>
<dbReference type="SMART" id="SM01382">
    <property type="entry name" value="Ribosomal_L2_C"/>
    <property type="match status" value="1"/>
</dbReference>
<dbReference type="AlphaFoldDB" id="A0A1G1XW43"/>
<dbReference type="GO" id="GO:0015934">
    <property type="term" value="C:large ribosomal subunit"/>
    <property type="evidence" value="ECO:0007669"/>
    <property type="project" value="InterPro"/>
</dbReference>